<dbReference type="OMA" id="QPEECAS"/>
<dbReference type="SUPFAM" id="SSF49265">
    <property type="entry name" value="Fibronectin type III"/>
    <property type="match status" value="5"/>
</dbReference>
<evidence type="ECO:0000313" key="5">
    <source>
        <dbReference type="Proteomes" id="UP000001396"/>
    </source>
</evidence>
<comment type="caution">
    <text evidence="4">The sequence shown here is derived from an EMBL/GenBank/DDBJ whole genome shotgun (WGS) entry which is preliminary data.</text>
</comment>
<keyword evidence="2" id="KW-0812">Transmembrane</keyword>
<dbReference type="PROSITE" id="PS00022">
    <property type="entry name" value="EGF_1"/>
    <property type="match status" value="1"/>
</dbReference>
<sequence>MSVSKIKMNKKNRNYYNILHLIFIIVNLQIISINAQQYIWEYAYPPESSGCGDPPTRVSSFVVGQCYTYESGSIIYTTSGASITMTHYIGQGCSGSPITTDLTGPCYLIFLKKYTIQTTPVVPSEGYLYFERWASSSSPCSNINPIKTVLKPGVCSFQDASSLFFVGSAISPSSLSLGYSGEHTCPSLSKVTYTSSPCTNNADRIMNAFSVPSLSITFSSISYIGYNSISFTVDVNFPSSTLKIQYLSGSTYASTTCNSISNGQTCTINNIPTGITTNIKATQNEIPPFGGPSSVTSGTFTMPTPDSMKSLDVISKTTKTITVSYSSVQGVNGITTFVVKADGKIVSGCSFSQCSITGLLPGQAVTIVVNAVNYGTDSNIMSLSLSTYPAVNTPTLSITNTPTSITATYQSLDGIPGATTNQILLNNVIQTQCTSSPCTISGLTTLSTYNVQLNSINDGDSVQSAIQTVKLWDFLGVPTLSTSMKTKSAILSFSVTGGDPTLTRYSISVNGDNYAACQSISLQTCTVTGLIPSTSYIFEVAASNAGTIQSKSFSASTYSEISAGSVSQQLVTTKLISVNYGVSGGVVDETNYTVTYNDINAPGCIDIPTTNCTINNLQQTTSYIIKVVAINNGKSVTMSNTFNTFTNIDIPTLSVIGTPTSIFARYSTNNGVPSPSTLYKVMLNGIENSACTGTSKECLIEGLVTSNTYTVQVSAINDGTTTQSAIKSVKLWDIMSEPIIISKSLTREINIKYSAPGGNPLDTSFVVTMNGVVLTSQDCTDTQATASGECVVNNLTPNTTYKFEVKATNGASVLISTLDVKTYPLISNLKVQLDSITTKELSISYSSENGVPDVTTYTVSLNGAPVTGCTTVTTLQCIMKGLTSGSIQTIDVSVDNDQTTLSLQSKYDTIKEVTQPIITTSQSSIESIEIKYQTEFGVQGSTYDVIVNGSILCANTTELTCIFNGVFLGSLYSIKVIVYNDGATKNDEISHKTYESPTSVELETIPSESSILAKWNSSRNGIPGSTLYNTSISYNSKTWIDICSMITKLECNITNLGSATNYSVRVIVINSFYEPVKTTSTLTTLQFINNGNDCKRSESSPICSGNGECKNEKCECQKGWSGIFCHIDNNNNNNGNNTITPNPDNPGIIIDNNGISYRFELFSIKEIDDTSNTIKTLLLSKVEWKLESTNNNSIIHPITKEKIQFFNWTYSANPTSIEFSSISISFIQYKQLNNMILTTTTFPIEFAGKEFDIQLGSHKYTMRIDNWPFSSNLNSLVLTTRVSNPIGQKDGCGNILSSENGELLTSSSSGVTTFNIGDGNGNYIVGNLLNTIILDTIPMIAQFEYVQVKGSVEINTIIPYFSEFVVVDPDFSLILSTKSDSGCNNSDNKWKVIVGAVIGSVVGVALILGLAVYLKKRHTANFYNRKIANSLKKENSLL</sequence>
<keyword evidence="2" id="KW-0472">Membrane</keyword>
<dbReference type="InterPro" id="IPR013783">
    <property type="entry name" value="Ig-like_fold"/>
</dbReference>
<keyword evidence="5" id="KW-1185">Reference proteome</keyword>
<evidence type="ECO:0000259" key="3">
    <source>
        <dbReference type="PROSITE" id="PS50853"/>
    </source>
</evidence>
<evidence type="ECO:0000256" key="1">
    <source>
        <dbReference type="ARBA" id="ARBA00022737"/>
    </source>
</evidence>
<feature type="domain" description="Fibronectin type-III" evidence="3">
    <location>
        <begin position="996"/>
        <end position="1087"/>
    </location>
</feature>
<proteinExistence type="predicted"/>
<dbReference type="PANTHER" id="PTHR46708:SF2">
    <property type="entry name" value="FIBRONECTIN TYPE-III DOMAIN-CONTAINING PROTEIN"/>
    <property type="match status" value="1"/>
</dbReference>
<dbReference type="Pfam" id="PF23106">
    <property type="entry name" value="EGF_Teneurin"/>
    <property type="match status" value="1"/>
</dbReference>
<feature type="transmembrane region" description="Helical" evidence="2">
    <location>
        <begin position="21"/>
        <end position="40"/>
    </location>
</feature>
<feature type="domain" description="Fibronectin type-III" evidence="3">
    <location>
        <begin position="734"/>
        <end position="825"/>
    </location>
</feature>
<keyword evidence="1" id="KW-0677">Repeat</keyword>
<dbReference type="InterPro" id="IPR050991">
    <property type="entry name" value="ECM_Regulatory_Proteins"/>
</dbReference>
<dbReference type="PANTHER" id="PTHR46708">
    <property type="entry name" value="TENASCIN"/>
    <property type="match status" value="1"/>
</dbReference>
<feature type="transmembrane region" description="Helical" evidence="2">
    <location>
        <begin position="1392"/>
        <end position="1414"/>
    </location>
</feature>
<dbReference type="InterPro" id="IPR000742">
    <property type="entry name" value="EGF"/>
</dbReference>
<gene>
    <name evidence="4" type="ORF">PPL_07502</name>
</gene>
<evidence type="ECO:0000256" key="2">
    <source>
        <dbReference type="SAM" id="Phobius"/>
    </source>
</evidence>
<dbReference type="SMART" id="SM00060">
    <property type="entry name" value="FN3"/>
    <property type="match status" value="8"/>
</dbReference>
<name>D3BG51_HETP5</name>
<dbReference type="InterPro" id="IPR036116">
    <property type="entry name" value="FN3_sf"/>
</dbReference>
<dbReference type="InterPro" id="IPR003961">
    <property type="entry name" value="FN3_dom"/>
</dbReference>
<dbReference type="PROSITE" id="PS50853">
    <property type="entry name" value="FN3"/>
    <property type="match status" value="2"/>
</dbReference>
<organism evidence="4 5">
    <name type="scientific">Heterostelium pallidum (strain ATCC 26659 / Pp 5 / PN500)</name>
    <name type="common">Cellular slime mold</name>
    <name type="synonym">Polysphondylium pallidum</name>
    <dbReference type="NCBI Taxonomy" id="670386"/>
    <lineage>
        <taxon>Eukaryota</taxon>
        <taxon>Amoebozoa</taxon>
        <taxon>Evosea</taxon>
        <taxon>Eumycetozoa</taxon>
        <taxon>Dictyostelia</taxon>
        <taxon>Acytosteliales</taxon>
        <taxon>Acytosteliaceae</taxon>
        <taxon>Heterostelium</taxon>
    </lineage>
</organism>
<dbReference type="GeneID" id="31362983"/>
<dbReference type="EMBL" id="ADBJ01000033">
    <property type="protein sequence ID" value="EFA79643.1"/>
    <property type="molecule type" value="Genomic_DNA"/>
</dbReference>
<evidence type="ECO:0000313" key="4">
    <source>
        <dbReference type="EMBL" id="EFA79643.1"/>
    </source>
</evidence>
<keyword evidence="2" id="KW-1133">Transmembrane helix</keyword>
<protein>
    <recommendedName>
        <fullName evidence="3">Fibronectin type-III domain-containing protein</fullName>
    </recommendedName>
</protein>
<dbReference type="Pfam" id="PF00041">
    <property type="entry name" value="fn3"/>
    <property type="match status" value="1"/>
</dbReference>
<dbReference type="Proteomes" id="UP000001396">
    <property type="component" value="Unassembled WGS sequence"/>
</dbReference>
<dbReference type="Gene3D" id="2.60.40.10">
    <property type="entry name" value="Immunoglobulins"/>
    <property type="match status" value="3"/>
</dbReference>
<dbReference type="InParanoid" id="D3BG51"/>
<dbReference type="PROSITE" id="PS01186">
    <property type="entry name" value="EGF_2"/>
    <property type="match status" value="1"/>
</dbReference>
<dbReference type="RefSeq" id="XP_020431764.1">
    <property type="nucleotide sequence ID" value="XM_020578337.1"/>
</dbReference>
<reference evidence="4 5" key="1">
    <citation type="journal article" date="2011" name="Genome Res.">
        <title>Phylogeny-wide analysis of social amoeba genomes highlights ancient origins for complex intercellular communication.</title>
        <authorList>
            <person name="Heidel A.J."/>
            <person name="Lawal H.M."/>
            <person name="Felder M."/>
            <person name="Schilde C."/>
            <person name="Helps N.R."/>
            <person name="Tunggal B."/>
            <person name="Rivero F."/>
            <person name="John U."/>
            <person name="Schleicher M."/>
            <person name="Eichinger L."/>
            <person name="Platzer M."/>
            <person name="Noegel A.A."/>
            <person name="Schaap P."/>
            <person name="Gloeckner G."/>
        </authorList>
    </citation>
    <scope>NUCLEOTIDE SEQUENCE [LARGE SCALE GENOMIC DNA]</scope>
    <source>
        <strain evidence="5">ATCC 26659 / Pp 5 / PN500</strain>
    </source>
</reference>
<dbReference type="Gene3D" id="2.10.25.10">
    <property type="entry name" value="Laminin"/>
    <property type="match status" value="1"/>
</dbReference>
<accession>D3BG51</accession>